<evidence type="ECO:0000313" key="2">
    <source>
        <dbReference type="Proteomes" id="UP000075714"/>
    </source>
</evidence>
<reference evidence="2" key="1">
    <citation type="journal article" date="2016" name="Nat. Commun.">
        <title>The Gonium pectorale genome demonstrates co-option of cell cycle regulation during the evolution of multicellularity.</title>
        <authorList>
            <person name="Hanschen E.R."/>
            <person name="Marriage T.N."/>
            <person name="Ferris P.J."/>
            <person name="Hamaji T."/>
            <person name="Toyoda A."/>
            <person name="Fujiyama A."/>
            <person name="Neme R."/>
            <person name="Noguchi H."/>
            <person name="Minakuchi Y."/>
            <person name="Suzuki M."/>
            <person name="Kawai-Toyooka H."/>
            <person name="Smith D.R."/>
            <person name="Sparks H."/>
            <person name="Anderson J."/>
            <person name="Bakaric R."/>
            <person name="Luria V."/>
            <person name="Karger A."/>
            <person name="Kirschner M.W."/>
            <person name="Durand P.M."/>
            <person name="Michod R.E."/>
            <person name="Nozaki H."/>
            <person name="Olson B.J."/>
        </authorList>
    </citation>
    <scope>NUCLEOTIDE SEQUENCE [LARGE SCALE GENOMIC DNA]</scope>
    <source>
        <strain evidence="2">NIES-2863</strain>
    </source>
</reference>
<gene>
    <name evidence="1" type="ORF">GPECTOR_2g1580</name>
</gene>
<dbReference type="Proteomes" id="UP000075714">
    <property type="component" value="Unassembled WGS sequence"/>
</dbReference>
<evidence type="ECO:0000313" key="1">
    <source>
        <dbReference type="EMBL" id="KXZ56028.1"/>
    </source>
</evidence>
<sequence>MEVFKRAEELFASQLAGAAADWQLYTLELQGNIIFSRDHDSGPDGAHLNAFELLHRAGEAEVITAGVRSTAKGPVAMHVGLRGNAAGPCLVRLYLTGPTLGAAGATVGDLAAAGVHKMRSKFHAVKERGALAAFLLDLRHGEHVRLSLSDAISDALRPGNAIFLEGVSCSGLARSADGSVGRLVAEPVAVKGLSSPPLPADTSSSCTSMSVTFMSEADSSSSSLKAASFPAAGEPSSSALDAALTATATEAAAAAAADPAAAAAKQRMSNDGRRTEPSPSFLVASLAAAGSPGAAIASTMAPCGSRSDGASDTAWPLRVSLRASTSAVVAQSPSSGRLADWSRPESLTGLTFVPAKSLRRDVPLTSRSPLGASSRLGG</sequence>
<keyword evidence="2" id="KW-1185">Reference proteome</keyword>
<name>A0A150H2G1_GONPE</name>
<comment type="caution">
    <text evidence="1">The sequence shown here is derived from an EMBL/GenBank/DDBJ whole genome shotgun (WGS) entry which is preliminary data.</text>
</comment>
<dbReference type="AlphaFoldDB" id="A0A150H2G1"/>
<accession>A0A150H2G1</accession>
<proteinExistence type="predicted"/>
<organism evidence="1 2">
    <name type="scientific">Gonium pectorale</name>
    <name type="common">Green alga</name>
    <dbReference type="NCBI Taxonomy" id="33097"/>
    <lineage>
        <taxon>Eukaryota</taxon>
        <taxon>Viridiplantae</taxon>
        <taxon>Chlorophyta</taxon>
        <taxon>core chlorophytes</taxon>
        <taxon>Chlorophyceae</taxon>
        <taxon>CS clade</taxon>
        <taxon>Chlamydomonadales</taxon>
        <taxon>Volvocaceae</taxon>
        <taxon>Gonium</taxon>
    </lineage>
</organism>
<dbReference type="EMBL" id="LSYV01000003">
    <property type="protein sequence ID" value="KXZ56028.1"/>
    <property type="molecule type" value="Genomic_DNA"/>
</dbReference>
<protein>
    <submittedName>
        <fullName evidence="1">Uncharacterized protein</fullName>
    </submittedName>
</protein>